<evidence type="ECO:0000256" key="3">
    <source>
        <dbReference type="ARBA" id="ARBA00023054"/>
    </source>
</evidence>
<dbReference type="AlphaFoldDB" id="A0A6J2RAS6"/>
<evidence type="ECO:0000256" key="2">
    <source>
        <dbReference type="ARBA" id="ARBA00022737"/>
    </source>
</evidence>
<dbReference type="OrthoDB" id="676979at2759"/>
<gene>
    <name evidence="7" type="primary">cep72</name>
</gene>
<feature type="region of interest" description="Disordered" evidence="5">
    <location>
        <begin position="58"/>
        <end position="226"/>
    </location>
</feature>
<dbReference type="PANTHER" id="PTHR23311:SF5">
    <property type="entry name" value="CENTROSOMAL PROTEIN OF 72 KDA"/>
    <property type="match status" value="1"/>
</dbReference>
<dbReference type="KEGG" id="cgob:115021161"/>
<dbReference type="CTD" id="55722"/>
<sequence length="414" mass="47074">MQFSSDLLPQQKSSPLNQVPEQRSSDQRLASVDRLTKRLSLLTDSDDIVLNFVARNHQSETQSSHSVHKEAEDFTKRRSSTPKQETAKSILRYPSTKYDNTESKVPRVNEQSHKRSSTSLKVTERPKVSFGPYVERPVSGKQKQKEFSKQTRHAAKGHYTPNPDQSHRHSSSLVNIRPPSPYRPGLNLSDPSNPILHPPRLTYSSFNKTEGGSSLPQQGENKKRGSYRKPLEMLLNLVDKHWTGERSLHHNNNFLSQAVQILSMMESDISSREAEVRTLTREADALSFQAAAQEEEHKTEIRNLSAQREEAHSAAGKLNEQLRIVLEENVALQKQLIKLERQYLKSMMKSSPVTQIKEAQTEVEELRKEIEGMREKVQEAEKVKDLSNMLQESHRSLVATNECLLAELKGSGEL</sequence>
<keyword evidence="3 4" id="KW-0175">Coiled coil</keyword>
<accession>A0A6J2RAS6</accession>
<dbReference type="GeneID" id="115021161"/>
<proteinExistence type="predicted"/>
<evidence type="ECO:0000313" key="7">
    <source>
        <dbReference type="RefSeq" id="XP_029307211.1"/>
    </source>
</evidence>
<feature type="coiled-coil region" evidence="4">
    <location>
        <begin position="276"/>
        <end position="383"/>
    </location>
</feature>
<dbReference type="InParanoid" id="A0A6J2RAS6"/>
<feature type="compositionally biased region" description="Basic and acidic residues" evidence="5">
    <location>
        <begin position="99"/>
        <end position="113"/>
    </location>
</feature>
<dbReference type="PANTHER" id="PTHR23311">
    <property type="entry name" value="HEAT SHOCK REGULATED 2"/>
    <property type="match status" value="1"/>
</dbReference>
<protein>
    <submittedName>
        <fullName evidence="7">LOW QUALITY PROTEIN: centrosomal protein of 72 kDa</fullName>
    </submittedName>
</protein>
<evidence type="ECO:0000313" key="6">
    <source>
        <dbReference type="Proteomes" id="UP000504630"/>
    </source>
</evidence>
<organism evidence="6 7">
    <name type="scientific">Cottoperca gobio</name>
    <name type="common">Frogmouth</name>
    <name type="synonym">Aphritis gobio</name>
    <dbReference type="NCBI Taxonomy" id="56716"/>
    <lineage>
        <taxon>Eukaryota</taxon>
        <taxon>Metazoa</taxon>
        <taxon>Chordata</taxon>
        <taxon>Craniata</taxon>
        <taxon>Vertebrata</taxon>
        <taxon>Euteleostomi</taxon>
        <taxon>Actinopterygii</taxon>
        <taxon>Neopterygii</taxon>
        <taxon>Teleostei</taxon>
        <taxon>Neoteleostei</taxon>
        <taxon>Acanthomorphata</taxon>
        <taxon>Eupercaria</taxon>
        <taxon>Perciformes</taxon>
        <taxon>Notothenioidei</taxon>
        <taxon>Bovichtidae</taxon>
        <taxon>Cottoperca</taxon>
    </lineage>
</organism>
<dbReference type="Proteomes" id="UP000504630">
    <property type="component" value="Chromosome 16"/>
</dbReference>
<dbReference type="FunCoup" id="A0A6J2RAS6">
    <property type="interactions" value="390"/>
</dbReference>
<keyword evidence="1" id="KW-0433">Leucine-rich repeat</keyword>
<dbReference type="InterPro" id="IPR055320">
    <property type="entry name" value="CEP72-like"/>
</dbReference>
<keyword evidence="6" id="KW-1185">Reference proteome</keyword>
<feature type="compositionally biased region" description="Basic and acidic residues" evidence="5">
    <location>
        <begin position="67"/>
        <end position="76"/>
    </location>
</feature>
<feature type="compositionally biased region" description="Polar residues" evidence="5">
    <location>
        <begin position="202"/>
        <end position="219"/>
    </location>
</feature>
<evidence type="ECO:0000256" key="1">
    <source>
        <dbReference type="ARBA" id="ARBA00022614"/>
    </source>
</evidence>
<feature type="compositionally biased region" description="Polar residues" evidence="5">
    <location>
        <begin position="1"/>
        <end position="22"/>
    </location>
</feature>
<evidence type="ECO:0000256" key="5">
    <source>
        <dbReference type="SAM" id="MobiDB-lite"/>
    </source>
</evidence>
<name>A0A6J2RAS6_COTGO</name>
<feature type="region of interest" description="Disordered" evidence="5">
    <location>
        <begin position="1"/>
        <end position="30"/>
    </location>
</feature>
<evidence type="ECO:0000256" key="4">
    <source>
        <dbReference type="SAM" id="Coils"/>
    </source>
</evidence>
<reference evidence="7" key="1">
    <citation type="submission" date="2025-08" db="UniProtKB">
        <authorList>
            <consortium name="RefSeq"/>
        </authorList>
    </citation>
    <scope>IDENTIFICATION</scope>
</reference>
<keyword evidence="2" id="KW-0677">Repeat</keyword>
<dbReference type="RefSeq" id="XP_029307211.1">
    <property type="nucleotide sequence ID" value="XM_029451351.1"/>
</dbReference>